<protein>
    <recommendedName>
        <fullName evidence="7">Major facilitator superfamily (MFS) profile domain-containing protein</fullName>
    </recommendedName>
</protein>
<feature type="transmembrane region" description="Helical" evidence="6">
    <location>
        <begin position="179"/>
        <end position="197"/>
    </location>
</feature>
<dbReference type="GO" id="GO:0022857">
    <property type="term" value="F:transmembrane transporter activity"/>
    <property type="evidence" value="ECO:0007669"/>
    <property type="project" value="InterPro"/>
</dbReference>
<dbReference type="FunFam" id="1.20.1250.20:FF:000082">
    <property type="entry name" value="MFS multidrug transporter, putative"/>
    <property type="match status" value="1"/>
</dbReference>
<feature type="transmembrane region" description="Helical" evidence="6">
    <location>
        <begin position="147"/>
        <end position="167"/>
    </location>
</feature>
<feature type="region of interest" description="Disordered" evidence="5">
    <location>
        <begin position="1"/>
        <end position="26"/>
    </location>
</feature>
<organism evidence="8 9">
    <name type="scientific">Amanita thiersii Skay4041</name>
    <dbReference type="NCBI Taxonomy" id="703135"/>
    <lineage>
        <taxon>Eukaryota</taxon>
        <taxon>Fungi</taxon>
        <taxon>Dikarya</taxon>
        <taxon>Basidiomycota</taxon>
        <taxon>Agaricomycotina</taxon>
        <taxon>Agaricomycetes</taxon>
        <taxon>Agaricomycetidae</taxon>
        <taxon>Agaricales</taxon>
        <taxon>Pluteineae</taxon>
        <taxon>Amanitaceae</taxon>
        <taxon>Amanita</taxon>
    </lineage>
</organism>
<dbReference type="GO" id="GO:0005886">
    <property type="term" value="C:plasma membrane"/>
    <property type="evidence" value="ECO:0007669"/>
    <property type="project" value="TreeGrafter"/>
</dbReference>
<dbReference type="Proteomes" id="UP000242287">
    <property type="component" value="Unassembled WGS sequence"/>
</dbReference>
<dbReference type="EMBL" id="KZ301974">
    <property type="protein sequence ID" value="PFH53230.1"/>
    <property type="molecule type" value="Genomic_DNA"/>
</dbReference>
<gene>
    <name evidence="8" type="ORF">AMATHDRAFT_1307</name>
</gene>
<reference evidence="8 9" key="1">
    <citation type="submission" date="2014-02" db="EMBL/GenBank/DDBJ databases">
        <title>Transposable element dynamics among asymbiotic and ectomycorrhizal Amanita fungi.</title>
        <authorList>
            <consortium name="DOE Joint Genome Institute"/>
            <person name="Hess J."/>
            <person name="Skrede I."/>
            <person name="Wolfe B."/>
            <person name="LaButti K."/>
            <person name="Ohm R.A."/>
            <person name="Grigoriev I.V."/>
            <person name="Pringle A."/>
        </authorList>
    </citation>
    <scope>NUCLEOTIDE SEQUENCE [LARGE SCALE GENOMIC DNA]</scope>
    <source>
        <strain evidence="8 9">SKay4041</strain>
    </source>
</reference>
<dbReference type="Pfam" id="PF07690">
    <property type="entry name" value="MFS_1"/>
    <property type="match status" value="1"/>
</dbReference>
<comment type="subcellular location">
    <subcellularLocation>
        <location evidence="1">Membrane</location>
        <topology evidence="1">Multi-pass membrane protein</topology>
    </subcellularLocation>
</comment>
<dbReference type="PANTHER" id="PTHR23502">
    <property type="entry name" value="MAJOR FACILITATOR SUPERFAMILY"/>
    <property type="match status" value="1"/>
</dbReference>
<evidence type="ECO:0000256" key="1">
    <source>
        <dbReference type="ARBA" id="ARBA00004141"/>
    </source>
</evidence>
<keyword evidence="4 6" id="KW-0472">Membrane</keyword>
<evidence type="ECO:0000256" key="3">
    <source>
        <dbReference type="ARBA" id="ARBA00022989"/>
    </source>
</evidence>
<evidence type="ECO:0000313" key="9">
    <source>
        <dbReference type="Proteomes" id="UP000242287"/>
    </source>
</evidence>
<dbReference type="STRING" id="703135.A0A2A9NZ00"/>
<feature type="region of interest" description="Disordered" evidence="5">
    <location>
        <begin position="53"/>
        <end position="82"/>
    </location>
</feature>
<feature type="transmembrane region" description="Helical" evidence="6">
    <location>
        <begin position="510"/>
        <end position="528"/>
    </location>
</feature>
<evidence type="ECO:0000256" key="2">
    <source>
        <dbReference type="ARBA" id="ARBA00022692"/>
    </source>
</evidence>
<feature type="transmembrane region" description="Helical" evidence="6">
    <location>
        <begin position="417"/>
        <end position="436"/>
    </location>
</feature>
<keyword evidence="3 6" id="KW-1133">Transmembrane helix</keyword>
<dbReference type="AlphaFoldDB" id="A0A2A9NZ00"/>
<dbReference type="SUPFAM" id="SSF103473">
    <property type="entry name" value="MFS general substrate transporter"/>
    <property type="match status" value="1"/>
</dbReference>
<accession>A0A2A9NZ00</accession>
<name>A0A2A9NZ00_9AGAR</name>
<dbReference type="InterPro" id="IPR020846">
    <property type="entry name" value="MFS_dom"/>
</dbReference>
<dbReference type="InterPro" id="IPR011701">
    <property type="entry name" value="MFS"/>
</dbReference>
<evidence type="ECO:0000313" key="8">
    <source>
        <dbReference type="EMBL" id="PFH53230.1"/>
    </source>
</evidence>
<sequence length="538" mass="59270">MNELQKSSELLPPVLPGSTAEGVMGREKINPRIRLSSIPDATELDAVSVPRLNNPIQSQPASNDTTFVASDDDQEEKLKTSQTIGSDDPIYIDWEEGDRRNPANFPRKTKWMITAIACYATLLSASVAGTYNMGLPSMIRDLNCTRLQALTGLSVYALGFGLIPLVSASFSEEFGRKPLYITSALIFLLMYMMVALAKNVQTVIVARFIQGASGSTGATMVGGTIADIWGPRERGLPMSIFAVAAVGGTGLGPVMAGWIEMNSRLEWRWIQWIQMILYLLLTLVMKETRSAVLLTRHAKRIRKETGDKRYRARVEDELAKNIGFSALPNNVCILDLMFTEPIVGSFSLWVGFAWGVCYSLIASIPLVVQTVYGFSIGDVGTTFVSMVIGSFFGFFMNLKQEALYRNNYSKRGPEARLYGACVAAIMLPVGMFIYAWTSIPSAHWIGLNVGIVLFMWAMYTIYVAVFSYLSDCYGTYASSANAGQSLARNMAATAFPLFTTQMFQRLTYPWASTLFACIATVMIPIPYVSHSRIALPSE</sequence>
<keyword evidence="9" id="KW-1185">Reference proteome</keyword>
<feature type="transmembrane region" description="Helical" evidence="6">
    <location>
        <begin position="111"/>
        <end position="135"/>
    </location>
</feature>
<dbReference type="InterPro" id="IPR036259">
    <property type="entry name" value="MFS_trans_sf"/>
</dbReference>
<feature type="transmembrane region" description="Helical" evidence="6">
    <location>
        <begin position="374"/>
        <end position="396"/>
    </location>
</feature>
<feature type="domain" description="Major facilitator superfamily (MFS) profile" evidence="7">
    <location>
        <begin position="113"/>
        <end position="534"/>
    </location>
</feature>
<feature type="transmembrane region" description="Helical" evidence="6">
    <location>
        <begin position="240"/>
        <end position="259"/>
    </location>
</feature>
<dbReference type="OrthoDB" id="5376138at2759"/>
<feature type="transmembrane region" description="Helical" evidence="6">
    <location>
        <begin position="442"/>
        <end position="465"/>
    </location>
</feature>
<dbReference type="Gene3D" id="1.20.1250.20">
    <property type="entry name" value="MFS general substrate transporter like domains"/>
    <property type="match status" value="1"/>
</dbReference>
<evidence type="ECO:0000256" key="5">
    <source>
        <dbReference type="SAM" id="MobiDB-lite"/>
    </source>
</evidence>
<evidence type="ECO:0000256" key="6">
    <source>
        <dbReference type="SAM" id="Phobius"/>
    </source>
</evidence>
<evidence type="ECO:0000256" key="4">
    <source>
        <dbReference type="ARBA" id="ARBA00023136"/>
    </source>
</evidence>
<dbReference type="PANTHER" id="PTHR23502:SF134">
    <property type="entry name" value="MAJOR FACILITATOR SUPERFAMILY (MFS) PROFILE DOMAIN-CONTAINING PROTEIN-RELATED"/>
    <property type="match status" value="1"/>
</dbReference>
<dbReference type="PROSITE" id="PS50850">
    <property type="entry name" value="MFS"/>
    <property type="match status" value="1"/>
</dbReference>
<keyword evidence="2 6" id="KW-0812">Transmembrane</keyword>
<dbReference type="CDD" id="cd17323">
    <property type="entry name" value="MFS_Tpo1_MDR_like"/>
    <property type="match status" value="1"/>
</dbReference>
<feature type="transmembrane region" description="Helical" evidence="6">
    <location>
        <begin position="346"/>
        <end position="368"/>
    </location>
</feature>
<evidence type="ECO:0000259" key="7">
    <source>
        <dbReference type="PROSITE" id="PS50850"/>
    </source>
</evidence>
<feature type="compositionally biased region" description="Polar residues" evidence="5">
    <location>
        <begin position="54"/>
        <end position="68"/>
    </location>
</feature>
<proteinExistence type="predicted"/>